<dbReference type="NCBIfam" id="NF003807">
    <property type="entry name" value="PRK05395.1-4"/>
    <property type="match status" value="1"/>
</dbReference>
<dbReference type="GO" id="GO:0019631">
    <property type="term" value="P:quinate catabolic process"/>
    <property type="evidence" value="ECO:0007669"/>
    <property type="project" value="TreeGrafter"/>
</dbReference>
<evidence type="ECO:0000256" key="10">
    <source>
        <dbReference type="PIRSR" id="PIRSR001399-1"/>
    </source>
</evidence>
<comment type="function">
    <text evidence="2 9">Catalyzes a trans-dehydration via an enolate intermediate.</text>
</comment>
<evidence type="ECO:0000256" key="1">
    <source>
        <dbReference type="ARBA" id="ARBA00001864"/>
    </source>
</evidence>
<organism evidence="13 14">
    <name type="scientific">Segnochrobactrum spirostomi</name>
    <dbReference type="NCBI Taxonomy" id="2608987"/>
    <lineage>
        <taxon>Bacteria</taxon>
        <taxon>Pseudomonadati</taxon>
        <taxon>Pseudomonadota</taxon>
        <taxon>Alphaproteobacteria</taxon>
        <taxon>Hyphomicrobiales</taxon>
        <taxon>Segnochrobactraceae</taxon>
        <taxon>Segnochrobactrum</taxon>
    </lineage>
</organism>
<feature type="active site" description="Proton acceptor" evidence="9 10">
    <location>
        <position position="24"/>
    </location>
</feature>
<name>A0A6A7Y7M2_9HYPH</name>
<sequence>MAIPAFVLNGPNLNRLGKREPAIYGSTTLDEIAARCVAAGKRHDLDVTFRQSNHEGVLVDWIHEAADTGVGGIILNAGAYTHTSVALHDAIRAVGLPVIEVHLSNVHAREAFRHHSYISPAAAGVILGFGAASYELAIDALAGLIRR</sequence>
<gene>
    <name evidence="9 13" type="primary">aroQ</name>
    <name evidence="13" type="ORF">F0357_15655</name>
</gene>
<feature type="active site" description="Proton donor" evidence="9 10">
    <location>
        <position position="102"/>
    </location>
</feature>
<evidence type="ECO:0000256" key="2">
    <source>
        <dbReference type="ARBA" id="ARBA00003924"/>
    </source>
</evidence>
<comment type="pathway">
    <text evidence="3 9">Metabolic intermediate biosynthesis; chorismate biosynthesis; chorismate from D-erythrose 4-phosphate and phosphoenolpyruvate: step 3/7.</text>
</comment>
<dbReference type="CDD" id="cd00466">
    <property type="entry name" value="DHQase_II"/>
    <property type="match status" value="1"/>
</dbReference>
<keyword evidence="14" id="KW-1185">Reference proteome</keyword>
<keyword evidence="9" id="KW-0028">Amino-acid biosynthesis</keyword>
<evidence type="ECO:0000256" key="8">
    <source>
        <dbReference type="ARBA" id="ARBA00023239"/>
    </source>
</evidence>
<dbReference type="EC" id="4.2.1.10" evidence="6 9"/>
<evidence type="ECO:0000256" key="9">
    <source>
        <dbReference type="HAMAP-Rule" id="MF_00169"/>
    </source>
</evidence>
<keyword evidence="7 9" id="KW-0057">Aromatic amino acid biosynthesis</keyword>
<evidence type="ECO:0000256" key="7">
    <source>
        <dbReference type="ARBA" id="ARBA00023141"/>
    </source>
</evidence>
<dbReference type="AlphaFoldDB" id="A0A6A7Y7M2"/>
<keyword evidence="8 9" id="KW-0456">Lyase</keyword>
<evidence type="ECO:0000313" key="14">
    <source>
        <dbReference type="Proteomes" id="UP000332515"/>
    </source>
</evidence>
<reference evidence="13 14" key="1">
    <citation type="submission" date="2019-09" db="EMBL/GenBank/DDBJ databases">
        <title>Segnochrobactrum spirostomi gen. nov., sp. nov., isolated from the ciliate Spirostomum cf. yagiui and description of a novel family, Segnochrobactraceae fam. nov. within the order Rhizobiales of the class Alphaproteobacteria.</title>
        <authorList>
            <person name="Akter S."/>
            <person name="Shazib S.U.A."/>
            <person name="Shin M.K."/>
        </authorList>
    </citation>
    <scope>NUCLEOTIDE SEQUENCE [LARGE SCALE GENOMIC DNA]</scope>
    <source>
        <strain evidence="13 14">Sp-1</strain>
    </source>
</reference>
<dbReference type="PIRSF" id="PIRSF001399">
    <property type="entry name" value="DHquinase_II"/>
    <property type="match status" value="1"/>
</dbReference>
<evidence type="ECO:0000313" key="13">
    <source>
        <dbReference type="EMBL" id="MQT14051.1"/>
    </source>
</evidence>
<feature type="binding site" evidence="9 11">
    <location>
        <position position="89"/>
    </location>
    <ligand>
        <name>substrate</name>
    </ligand>
</feature>
<evidence type="ECO:0000256" key="12">
    <source>
        <dbReference type="PIRSR" id="PIRSR001399-3"/>
    </source>
</evidence>
<accession>A0A6A7Y7M2</accession>
<dbReference type="GO" id="GO:0003855">
    <property type="term" value="F:3-dehydroquinate dehydratase activity"/>
    <property type="evidence" value="ECO:0007669"/>
    <property type="project" value="UniProtKB-UniRule"/>
</dbReference>
<evidence type="ECO:0000256" key="4">
    <source>
        <dbReference type="ARBA" id="ARBA00011037"/>
    </source>
</evidence>
<proteinExistence type="inferred from homology"/>
<evidence type="ECO:0000256" key="5">
    <source>
        <dbReference type="ARBA" id="ARBA00011193"/>
    </source>
</evidence>
<dbReference type="RefSeq" id="WP_153484001.1">
    <property type="nucleotide sequence ID" value="NZ_VWNA01000001.1"/>
</dbReference>
<dbReference type="NCBIfam" id="NF003806">
    <property type="entry name" value="PRK05395.1-3"/>
    <property type="match status" value="1"/>
</dbReference>
<dbReference type="SUPFAM" id="SSF52304">
    <property type="entry name" value="Type II 3-dehydroquinate dehydratase"/>
    <property type="match status" value="1"/>
</dbReference>
<feature type="binding site" evidence="9 11">
    <location>
        <position position="76"/>
    </location>
    <ligand>
        <name>substrate</name>
    </ligand>
</feature>
<dbReference type="PANTHER" id="PTHR21272">
    <property type="entry name" value="CATABOLIC 3-DEHYDROQUINASE"/>
    <property type="match status" value="1"/>
</dbReference>
<dbReference type="PANTHER" id="PTHR21272:SF3">
    <property type="entry name" value="CATABOLIC 3-DEHYDROQUINASE"/>
    <property type="match status" value="1"/>
</dbReference>
<dbReference type="GO" id="GO:0009423">
    <property type="term" value="P:chorismate biosynthetic process"/>
    <property type="evidence" value="ECO:0007669"/>
    <property type="project" value="UniProtKB-UniRule"/>
</dbReference>
<dbReference type="PROSITE" id="PS01029">
    <property type="entry name" value="DEHYDROQUINASE_II"/>
    <property type="match status" value="1"/>
</dbReference>
<dbReference type="Pfam" id="PF01220">
    <property type="entry name" value="DHquinase_II"/>
    <property type="match status" value="1"/>
</dbReference>
<feature type="binding site" evidence="9 11">
    <location>
        <position position="82"/>
    </location>
    <ligand>
        <name>substrate</name>
    </ligand>
</feature>
<dbReference type="NCBIfam" id="TIGR01088">
    <property type="entry name" value="aroQ"/>
    <property type="match status" value="1"/>
</dbReference>
<dbReference type="NCBIfam" id="NF003805">
    <property type="entry name" value="PRK05395.1-2"/>
    <property type="match status" value="1"/>
</dbReference>
<comment type="similarity">
    <text evidence="4 9">Belongs to the type-II 3-dehydroquinase family.</text>
</comment>
<dbReference type="InterPro" id="IPR001874">
    <property type="entry name" value="DHquinase_II"/>
</dbReference>
<evidence type="ECO:0000256" key="6">
    <source>
        <dbReference type="ARBA" id="ARBA00012060"/>
    </source>
</evidence>
<dbReference type="Gene3D" id="3.40.50.9100">
    <property type="entry name" value="Dehydroquinase, class II"/>
    <property type="match status" value="1"/>
</dbReference>
<dbReference type="InterPro" id="IPR018509">
    <property type="entry name" value="DHquinase_II_CS"/>
</dbReference>
<dbReference type="InterPro" id="IPR036441">
    <property type="entry name" value="DHquinase_II_sf"/>
</dbReference>
<protein>
    <recommendedName>
        <fullName evidence="6 9">3-dehydroquinate dehydratase</fullName>
        <shortName evidence="9">3-dehydroquinase</shortName>
        <ecNumber evidence="6 9">4.2.1.10</ecNumber>
    </recommendedName>
    <alternativeName>
        <fullName evidence="9">Type II DHQase</fullName>
    </alternativeName>
</protein>
<comment type="subunit">
    <text evidence="5 9">Homododecamer.</text>
</comment>
<dbReference type="Proteomes" id="UP000332515">
    <property type="component" value="Unassembled WGS sequence"/>
</dbReference>
<feature type="site" description="Transition state stabilizer" evidence="9 12">
    <location>
        <position position="19"/>
    </location>
</feature>
<evidence type="ECO:0000256" key="3">
    <source>
        <dbReference type="ARBA" id="ARBA00004902"/>
    </source>
</evidence>
<evidence type="ECO:0000256" key="11">
    <source>
        <dbReference type="PIRSR" id="PIRSR001399-2"/>
    </source>
</evidence>
<comment type="catalytic activity">
    <reaction evidence="1 9">
        <text>3-dehydroquinate = 3-dehydroshikimate + H2O</text>
        <dbReference type="Rhea" id="RHEA:21096"/>
        <dbReference type="ChEBI" id="CHEBI:15377"/>
        <dbReference type="ChEBI" id="CHEBI:16630"/>
        <dbReference type="ChEBI" id="CHEBI:32364"/>
        <dbReference type="EC" id="4.2.1.10"/>
    </reaction>
</comment>
<dbReference type="UniPathway" id="UPA00053">
    <property type="reaction ID" value="UER00086"/>
</dbReference>
<comment type="caution">
    <text evidence="13">The sequence shown here is derived from an EMBL/GenBank/DDBJ whole genome shotgun (WGS) entry which is preliminary data.</text>
</comment>
<dbReference type="EMBL" id="VWNA01000001">
    <property type="protein sequence ID" value="MQT14051.1"/>
    <property type="molecule type" value="Genomic_DNA"/>
</dbReference>
<dbReference type="GO" id="GO:0009073">
    <property type="term" value="P:aromatic amino acid family biosynthetic process"/>
    <property type="evidence" value="ECO:0007669"/>
    <property type="project" value="UniProtKB-KW"/>
</dbReference>
<feature type="binding site" evidence="9 11">
    <location>
        <position position="113"/>
    </location>
    <ligand>
        <name>substrate</name>
    </ligand>
</feature>
<dbReference type="HAMAP" id="MF_00169">
    <property type="entry name" value="AroQ"/>
    <property type="match status" value="1"/>
</dbReference>
<dbReference type="GO" id="GO:0008652">
    <property type="term" value="P:amino acid biosynthetic process"/>
    <property type="evidence" value="ECO:0007669"/>
    <property type="project" value="UniProtKB-KW"/>
</dbReference>
<feature type="binding site" evidence="9 11">
    <location>
        <begin position="103"/>
        <end position="104"/>
    </location>
    <ligand>
        <name>substrate</name>
    </ligand>
</feature>